<reference evidence="3" key="2">
    <citation type="submission" date="2008-05" db="EMBL/GenBank/DDBJ databases">
        <title>Genome sequence of Clostridium botulinum Ba4 strain 657.</title>
        <authorList>
            <person name="Shrivastava S."/>
            <person name="Brown J.L."/>
            <person name="Bruce D."/>
            <person name="Detter C."/>
            <person name="Munk C."/>
            <person name="Smith L.A."/>
            <person name="Smith T.J."/>
            <person name="Sutton G."/>
            <person name="Brettin T.S."/>
        </authorList>
    </citation>
    <scope>NUCLEOTIDE SEQUENCE [LARGE SCALE GENOMIC DNA]</scope>
    <source>
        <strain evidence="3">657 / Type Ba4</strain>
    </source>
</reference>
<evidence type="ECO:0000313" key="2">
    <source>
        <dbReference type="EMBL" id="ACQ52484.1"/>
    </source>
</evidence>
<reference evidence="2 3" key="1">
    <citation type="journal article" date="2007" name="PLoS ONE">
        <title>Analysis of the neurotoxin complex genes in Clostridium botulinum A1-A4 and B1 strains: BoNT/A3, /Ba4 and /B1 clusters are located within plasmids.</title>
        <authorList>
            <person name="Smith T.J."/>
            <person name="Hill K.K."/>
            <person name="Foley B.T."/>
            <person name="Detter J.C."/>
            <person name="Munk A.C."/>
            <person name="Bruce D.C."/>
            <person name="Doggett N.A."/>
            <person name="Smith L.A."/>
            <person name="Marks J.D."/>
            <person name="Xie G."/>
            <person name="Brettin T.S."/>
        </authorList>
    </citation>
    <scope>NUCLEOTIDE SEQUENCE [LARGE SCALE GENOMIC DNA]</scope>
    <source>
        <strain evidence="3">657 / Type Ba4</strain>
    </source>
</reference>
<dbReference type="InterPro" id="IPR016181">
    <property type="entry name" value="Acyl_CoA_acyltransferase"/>
</dbReference>
<dbReference type="RefSeq" id="WP_012720671.1">
    <property type="nucleotide sequence ID" value="NC_012658.1"/>
</dbReference>
<dbReference type="AlphaFoldDB" id="A0A3F2ZXY7"/>
<dbReference type="PROSITE" id="PS51186">
    <property type="entry name" value="GNAT"/>
    <property type="match status" value="1"/>
</dbReference>
<protein>
    <submittedName>
        <fullName evidence="2">Acetyltransferase</fullName>
    </submittedName>
</protein>
<feature type="domain" description="N-acetyltransferase" evidence="1">
    <location>
        <begin position="12"/>
        <end position="165"/>
    </location>
</feature>
<evidence type="ECO:0000313" key="3">
    <source>
        <dbReference type="Proteomes" id="UP000002333"/>
    </source>
</evidence>
<dbReference type="GO" id="GO:0016747">
    <property type="term" value="F:acyltransferase activity, transferring groups other than amino-acyl groups"/>
    <property type="evidence" value="ECO:0007669"/>
    <property type="project" value="InterPro"/>
</dbReference>
<dbReference type="Pfam" id="PF00583">
    <property type="entry name" value="Acetyltransf_1"/>
    <property type="match status" value="1"/>
</dbReference>
<dbReference type="PANTHER" id="PTHR43305">
    <property type="entry name" value="FAMILY N-ACETYLTRANSFERASE, PUTATIVE (AFU_ORTHOLOGUE AFUA_2G01380)-RELATED"/>
    <property type="match status" value="1"/>
</dbReference>
<name>A0A3F2ZXY7_CLOB6</name>
<accession>A0A3F2ZXY7</accession>
<gene>
    <name evidence="2" type="ordered locus">CLJ_B2419</name>
</gene>
<dbReference type="EMBL" id="CP001083">
    <property type="protein sequence ID" value="ACQ52484.1"/>
    <property type="molecule type" value="Genomic_DNA"/>
</dbReference>
<organism evidence="2 3">
    <name type="scientific">Clostridium botulinum (strain 657 / Type Ba4)</name>
    <dbReference type="NCBI Taxonomy" id="515621"/>
    <lineage>
        <taxon>Bacteria</taxon>
        <taxon>Bacillati</taxon>
        <taxon>Bacillota</taxon>
        <taxon>Clostridia</taxon>
        <taxon>Eubacteriales</taxon>
        <taxon>Clostridiaceae</taxon>
        <taxon>Clostridium</taxon>
    </lineage>
</organism>
<dbReference type="InterPro" id="IPR052777">
    <property type="entry name" value="Acetyltransferase_Enz"/>
</dbReference>
<evidence type="ECO:0000259" key="1">
    <source>
        <dbReference type="PROSITE" id="PS51186"/>
    </source>
</evidence>
<dbReference type="PANTHER" id="PTHR43305:SF1">
    <property type="entry name" value="FAMILY N-ACETYLTRANSFERASE, PUTATIVE (AFU_ORTHOLOGUE AFUA_2G01380)-RELATED"/>
    <property type="match status" value="1"/>
</dbReference>
<dbReference type="SUPFAM" id="SSF55729">
    <property type="entry name" value="Acyl-CoA N-acyltransferases (Nat)"/>
    <property type="match status" value="1"/>
</dbReference>
<dbReference type="InterPro" id="IPR000182">
    <property type="entry name" value="GNAT_dom"/>
</dbReference>
<dbReference type="Gene3D" id="3.40.630.30">
    <property type="match status" value="1"/>
</dbReference>
<sequence length="166" mass="19266">MKAIVDNKKHIIEFKHITGQDMIEEIKQLFLEYVQSLKIDLSFQNFQAEFKSLPGKYGPPYGVLILALVDGKEAGCIALRNISENICEMKRLYVRDYYRGLGIGKKLITMIIEEASKMNYQYIRLDTLPTMKSAQALYTSLGFYDIEPYVYNPIEGTRFMELRLKD</sequence>
<dbReference type="CDD" id="cd04301">
    <property type="entry name" value="NAT_SF"/>
    <property type="match status" value="1"/>
</dbReference>
<proteinExistence type="predicted"/>
<dbReference type="Proteomes" id="UP000002333">
    <property type="component" value="Chromosome"/>
</dbReference>
<dbReference type="KEGG" id="cbi:CLJ_B2419"/>